<feature type="region of interest" description="Disordered" evidence="2">
    <location>
        <begin position="653"/>
        <end position="675"/>
    </location>
</feature>
<evidence type="ECO:0000256" key="2">
    <source>
        <dbReference type="SAM" id="MobiDB-lite"/>
    </source>
</evidence>
<dbReference type="RefSeq" id="XP_044558613.1">
    <property type="nucleotide sequence ID" value="XM_044711015.1"/>
</dbReference>
<feature type="region of interest" description="Disordered" evidence="2">
    <location>
        <begin position="590"/>
        <end position="622"/>
    </location>
</feature>
<dbReference type="OrthoDB" id="338622at2759"/>
<dbReference type="GeneID" id="68114505"/>
<feature type="compositionally biased region" description="Polar residues" evidence="2">
    <location>
        <begin position="109"/>
        <end position="143"/>
    </location>
</feature>
<feature type="coiled-coil region" evidence="1">
    <location>
        <begin position="476"/>
        <end position="503"/>
    </location>
</feature>
<dbReference type="GO" id="GO:0016209">
    <property type="term" value="F:antioxidant activity"/>
    <property type="evidence" value="ECO:0007669"/>
    <property type="project" value="InterPro"/>
</dbReference>
<dbReference type="VEuPathDB" id="AmoebaDB:FDP41_007287"/>
<organism evidence="4 5">
    <name type="scientific">Naegleria fowleri</name>
    <name type="common">Brain eating amoeba</name>
    <dbReference type="NCBI Taxonomy" id="5763"/>
    <lineage>
        <taxon>Eukaryota</taxon>
        <taxon>Discoba</taxon>
        <taxon>Heterolobosea</taxon>
        <taxon>Tetramitia</taxon>
        <taxon>Eutetramitia</taxon>
        <taxon>Vahlkampfiidae</taxon>
        <taxon>Naegleria</taxon>
    </lineage>
</organism>
<feature type="compositionally biased region" description="Basic and acidic residues" evidence="2">
    <location>
        <begin position="89"/>
        <end position="100"/>
    </location>
</feature>
<dbReference type="SUPFAM" id="SSF52833">
    <property type="entry name" value="Thioredoxin-like"/>
    <property type="match status" value="1"/>
</dbReference>
<feature type="region of interest" description="Disordered" evidence="2">
    <location>
        <begin position="83"/>
        <end position="153"/>
    </location>
</feature>
<name>A0A6A5BIR9_NAEFO</name>
<dbReference type="Proteomes" id="UP000444721">
    <property type="component" value="Unassembled WGS sequence"/>
</dbReference>
<evidence type="ECO:0000313" key="4">
    <source>
        <dbReference type="EMBL" id="KAF0973900.1"/>
    </source>
</evidence>
<keyword evidence="1" id="KW-0175">Coiled coil</keyword>
<feature type="compositionally biased region" description="Low complexity" evidence="2">
    <location>
        <begin position="192"/>
        <end position="205"/>
    </location>
</feature>
<protein>
    <recommendedName>
        <fullName evidence="3">Alkyl hydroperoxide reductase subunit C/ Thiol specific antioxidant domain-containing protein</fullName>
    </recommendedName>
</protein>
<dbReference type="InterPro" id="IPR036249">
    <property type="entry name" value="Thioredoxin-like_sf"/>
</dbReference>
<feature type="region of interest" description="Disordered" evidence="2">
    <location>
        <begin position="392"/>
        <end position="419"/>
    </location>
</feature>
<proteinExistence type="predicted"/>
<accession>A0A6A5BIR9</accession>
<dbReference type="GO" id="GO:0016491">
    <property type="term" value="F:oxidoreductase activity"/>
    <property type="evidence" value="ECO:0007669"/>
    <property type="project" value="InterPro"/>
</dbReference>
<feature type="region of interest" description="Disordered" evidence="2">
    <location>
        <begin position="349"/>
        <end position="376"/>
    </location>
</feature>
<comment type="caution">
    <text evidence="4">The sequence shown here is derived from an EMBL/GenBank/DDBJ whole genome shotgun (WGS) entry which is preliminary data.</text>
</comment>
<dbReference type="VEuPathDB" id="AmoebaDB:NF0088720"/>
<feature type="region of interest" description="Disordered" evidence="2">
    <location>
        <begin position="192"/>
        <end position="213"/>
    </location>
</feature>
<evidence type="ECO:0000313" key="5">
    <source>
        <dbReference type="Proteomes" id="UP000444721"/>
    </source>
</evidence>
<feature type="domain" description="Alkyl hydroperoxide reductase subunit C/ Thiol specific antioxidant" evidence="3">
    <location>
        <begin position="217"/>
        <end position="304"/>
    </location>
</feature>
<dbReference type="Gene3D" id="3.40.30.10">
    <property type="entry name" value="Glutaredoxin"/>
    <property type="match status" value="1"/>
</dbReference>
<dbReference type="InterPro" id="IPR000866">
    <property type="entry name" value="AhpC/TSA"/>
</dbReference>
<gene>
    <name evidence="4" type="ORF">FDP41_007287</name>
</gene>
<dbReference type="AlphaFoldDB" id="A0A6A5BIR9"/>
<feature type="compositionally biased region" description="Basic and acidic residues" evidence="2">
    <location>
        <begin position="144"/>
        <end position="153"/>
    </location>
</feature>
<evidence type="ECO:0000259" key="3">
    <source>
        <dbReference type="Pfam" id="PF00578"/>
    </source>
</evidence>
<feature type="compositionally biased region" description="Polar residues" evidence="2">
    <location>
        <begin position="30"/>
        <end position="60"/>
    </location>
</feature>
<dbReference type="VEuPathDB" id="AmoebaDB:NfTy_010060"/>
<feature type="region of interest" description="Disordered" evidence="2">
    <location>
        <begin position="30"/>
        <end position="63"/>
    </location>
</feature>
<sequence>MPSNHSSLLWDKCSMYFTLKNLYKLPTAVSNQPTETTNGQHPPTTLKQSPQHNLDTSKNNKNNRKSHLIQDFNFPKSFQEQVVLTSSSPEKRKSWFKREGGGNSENSSLSVTVNESVHTPSSSTHSKSLIHTRQTFKPSSSPLRRTEPATEMENKRRSIFGKLFWNNGSSSSESLSTRRSVSSHGSLNISANSVTSSISKTSKSSRLTNEPLSIESSKKTKYTKAKLLILIFIRGSWCEECVNYLQQLDKIVYEKLTQEFRGNIAAVVSQTPQQASDLKKQLNLRFEVVSDEKMILAEKYGMNCILKGSIVYKKMEAMYKSRYMTKTGRNISDYMFEIVEFIDKKKKSGTKKSNRLDPSENNRLSKSRSSGKKLRQDNNAVISDLSDVTFVISDDDNDDEENMTNRSGNGRRVQSAKPQTRNIEIDEQTIIEFFESKWRELFNEDNKFNTGFTQPGAIILNHKKKEIYSWKDGYSLTQQQEHIQQLIMQQELLKQQEEQKKKEIDNFLLEWDFNQWLTETPLNVSAFDGNDHSSSVLTASNDNHGLSDDLKKAYRKTISIAFHSNSSPKKSSPSPHMKHLQKVSESFAGTFSPKTSLSKSPPPTSQSPLSPQSNNNRDSLSMNDDILSQFTSGSIFDSVNVAQASKQLVIEEGNEQKLSTSQSRLSKRRPSSDPLKSFVKEELEKQEKQYNMKQIRKNAGHLSINFSSTNGRSSNLLIDRSFVKERIPPKHLLTIAEYYASLESNQN</sequence>
<evidence type="ECO:0000256" key="1">
    <source>
        <dbReference type="SAM" id="Coils"/>
    </source>
</evidence>
<dbReference type="OMA" id="WCEECVN"/>
<dbReference type="Pfam" id="PF00578">
    <property type="entry name" value="AhpC-TSA"/>
    <property type="match status" value="1"/>
</dbReference>
<keyword evidence="5" id="KW-1185">Reference proteome</keyword>
<dbReference type="EMBL" id="VFQX01000058">
    <property type="protein sequence ID" value="KAF0973900.1"/>
    <property type="molecule type" value="Genomic_DNA"/>
</dbReference>
<reference evidence="4 5" key="1">
    <citation type="journal article" date="2019" name="Sci. Rep.">
        <title>Nanopore sequencing improves the draft genome of the human pathogenic amoeba Naegleria fowleri.</title>
        <authorList>
            <person name="Liechti N."/>
            <person name="Schurch N."/>
            <person name="Bruggmann R."/>
            <person name="Wittwer M."/>
        </authorList>
    </citation>
    <scope>NUCLEOTIDE SEQUENCE [LARGE SCALE GENOMIC DNA]</scope>
    <source>
        <strain evidence="4 5">ATCC 30894</strain>
    </source>
</reference>
<feature type="compositionally biased region" description="Acidic residues" evidence="2">
    <location>
        <begin position="393"/>
        <end position="402"/>
    </location>
</feature>